<evidence type="ECO:0000313" key="2">
    <source>
        <dbReference type="Proteomes" id="UP000789366"/>
    </source>
</evidence>
<sequence>VIKKYDKEIAIEGNNAVLGLEEHLNKIVADLIGVELEIIKIARQCRLVSESALTNKVNHNISKDMKDIKTSKLTSNITINQKNSVVEKCAEFKIDTKKGYEKARIKLENFKEDFEKLRLILEETYQTSVNKKTQRKASRNTKKESKAKRESRAKKELEEISKQRKEKTLQYNTSKQTTTIESKLVYKQQNQSPVLEISKDYITI</sequence>
<reference evidence="1" key="1">
    <citation type="submission" date="2021-06" db="EMBL/GenBank/DDBJ databases">
        <authorList>
            <person name="Kallberg Y."/>
            <person name="Tangrot J."/>
            <person name="Rosling A."/>
        </authorList>
    </citation>
    <scope>NUCLEOTIDE SEQUENCE</scope>
    <source>
        <strain evidence="1">28 12/20/2015</strain>
    </source>
</reference>
<keyword evidence="2" id="KW-1185">Reference proteome</keyword>
<gene>
    <name evidence="1" type="ORF">SPELUC_LOCUS761</name>
</gene>
<dbReference type="Proteomes" id="UP000789366">
    <property type="component" value="Unassembled WGS sequence"/>
</dbReference>
<accession>A0ACA9K418</accession>
<organism evidence="1 2">
    <name type="scientific">Cetraspora pellucida</name>
    <dbReference type="NCBI Taxonomy" id="1433469"/>
    <lineage>
        <taxon>Eukaryota</taxon>
        <taxon>Fungi</taxon>
        <taxon>Fungi incertae sedis</taxon>
        <taxon>Mucoromycota</taxon>
        <taxon>Glomeromycotina</taxon>
        <taxon>Glomeromycetes</taxon>
        <taxon>Diversisporales</taxon>
        <taxon>Gigasporaceae</taxon>
        <taxon>Cetraspora</taxon>
    </lineage>
</organism>
<comment type="caution">
    <text evidence="1">The sequence shown here is derived from an EMBL/GenBank/DDBJ whole genome shotgun (WGS) entry which is preliminary data.</text>
</comment>
<protein>
    <submittedName>
        <fullName evidence="1">9818_t:CDS:1</fullName>
    </submittedName>
</protein>
<proteinExistence type="predicted"/>
<dbReference type="EMBL" id="CAJVPW010000328">
    <property type="protein sequence ID" value="CAG8450383.1"/>
    <property type="molecule type" value="Genomic_DNA"/>
</dbReference>
<feature type="non-terminal residue" evidence="1">
    <location>
        <position position="1"/>
    </location>
</feature>
<evidence type="ECO:0000313" key="1">
    <source>
        <dbReference type="EMBL" id="CAG8450383.1"/>
    </source>
</evidence>
<name>A0ACA9K418_9GLOM</name>